<dbReference type="CDD" id="cd01949">
    <property type="entry name" value="GGDEF"/>
    <property type="match status" value="1"/>
</dbReference>
<dbReference type="EC" id="2.7.7.65" evidence="1"/>
<dbReference type="GO" id="GO:0043709">
    <property type="term" value="P:cell adhesion involved in single-species biofilm formation"/>
    <property type="evidence" value="ECO:0007669"/>
    <property type="project" value="TreeGrafter"/>
</dbReference>
<dbReference type="InterPro" id="IPR013656">
    <property type="entry name" value="PAS_4"/>
</dbReference>
<dbReference type="SUPFAM" id="SSF55785">
    <property type="entry name" value="PYP-like sensor domain (PAS domain)"/>
    <property type="match status" value="2"/>
</dbReference>
<feature type="transmembrane region" description="Helical" evidence="3">
    <location>
        <begin position="12"/>
        <end position="29"/>
    </location>
</feature>
<dbReference type="SMART" id="SM00091">
    <property type="entry name" value="PAS"/>
    <property type="match status" value="2"/>
</dbReference>
<dbReference type="Pfam" id="PF08447">
    <property type="entry name" value="PAS_3"/>
    <property type="match status" value="1"/>
</dbReference>
<dbReference type="Pfam" id="PF08448">
    <property type="entry name" value="PAS_4"/>
    <property type="match status" value="1"/>
</dbReference>
<dbReference type="InterPro" id="IPR050469">
    <property type="entry name" value="Diguanylate_Cyclase"/>
</dbReference>
<comment type="catalytic activity">
    <reaction evidence="2">
        <text>2 GTP = 3',3'-c-di-GMP + 2 diphosphate</text>
        <dbReference type="Rhea" id="RHEA:24898"/>
        <dbReference type="ChEBI" id="CHEBI:33019"/>
        <dbReference type="ChEBI" id="CHEBI:37565"/>
        <dbReference type="ChEBI" id="CHEBI:58805"/>
        <dbReference type="EC" id="2.7.7.65"/>
    </reaction>
</comment>
<dbReference type="Gene3D" id="3.30.450.20">
    <property type="entry name" value="PAS domain"/>
    <property type="match status" value="2"/>
</dbReference>
<dbReference type="GO" id="GO:0052621">
    <property type="term" value="F:diguanylate cyclase activity"/>
    <property type="evidence" value="ECO:0007669"/>
    <property type="project" value="UniProtKB-EC"/>
</dbReference>
<feature type="transmembrane region" description="Helical" evidence="3">
    <location>
        <begin position="156"/>
        <end position="177"/>
    </location>
</feature>
<dbReference type="PROSITE" id="PS50112">
    <property type="entry name" value="PAS"/>
    <property type="match status" value="2"/>
</dbReference>
<feature type="domain" description="PAS" evidence="4">
    <location>
        <begin position="221"/>
        <end position="292"/>
    </location>
</feature>
<keyword evidence="3" id="KW-0812">Transmembrane</keyword>
<dbReference type="GO" id="GO:1902201">
    <property type="term" value="P:negative regulation of bacterial-type flagellum-dependent cell motility"/>
    <property type="evidence" value="ECO:0007669"/>
    <property type="project" value="TreeGrafter"/>
</dbReference>
<dbReference type="EMBL" id="FUYC01000013">
    <property type="protein sequence ID" value="SKA91131.1"/>
    <property type="molecule type" value="Genomic_DNA"/>
</dbReference>
<dbReference type="InterPro" id="IPR000014">
    <property type="entry name" value="PAS"/>
</dbReference>
<feature type="transmembrane region" description="Helical" evidence="3">
    <location>
        <begin position="41"/>
        <end position="62"/>
    </location>
</feature>
<dbReference type="CDD" id="cd00130">
    <property type="entry name" value="PAS"/>
    <property type="match status" value="2"/>
</dbReference>
<dbReference type="PANTHER" id="PTHR45138">
    <property type="entry name" value="REGULATORY COMPONENTS OF SENSORY TRANSDUCTION SYSTEM"/>
    <property type="match status" value="1"/>
</dbReference>
<evidence type="ECO:0000313" key="6">
    <source>
        <dbReference type="EMBL" id="SKA91131.1"/>
    </source>
</evidence>
<dbReference type="GO" id="GO:0005886">
    <property type="term" value="C:plasma membrane"/>
    <property type="evidence" value="ECO:0007669"/>
    <property type="project" value="TreeGrafter"/>
</dbReference>
<feature type="domain" description="GGDEF" evidence="5">
    <location>
        <begin position="493"/>
        <end position="625"/>
    </location>
</feature>
<keyword evidence="7" id="KW-1185">Reference proteome</keyword>
<dbReference type="PANTHER" id="PTHR45138:SF9">
    <property type="entry name" value="DIGUANYLATE CYCLASE DGCM-RELATED"/>
    <property type="match status" value="1"/>
</dbReference>
<dbReference type="FunFam" id="3.30.70.270:FF:000001">
    <property type="entry name" value="Diguanylate cyclase domain protein"/>
    <property type="match status" value="1"/>
</dbReference>
<feature type="domain" description="PAS" evidence="4">
    <location>
        <begin position="340"/>
        <end position="395"/>
    </location>
</feature>
<dbReference type="AlphaFoldDB" id="A0A1T4XPT5"/>
<dbReference type="PROSITE" id="PS50887">
    <property type="entry name" value="GGDEF"/>
    <property type="match status" value="1"/>
</dbReference>
<feature type="transmembrane region" description="Helical" evidence="3">
    <location>
        <begin position="98"/>
        <end position="117"/>
    </location>
</feature>
<keyword evidence="3" id="KW-0472">Membrane</keyword>
<dbReference type="InterPro" id="IPR035965">
    <property type="entry name" value="PAS-like_dom_sf"/>
</dbReference>
<evidence type="ECO:0000259" key="4">
    <source>
        <dbReference type="PROSITE" id="PS50112"/>
    </source>
</evidence>
<sequence>MSLIGLDVRTLAFITVLSSFCFGAGLILFGMSHRSFQSLKVVGLGFVAMGFGFLLIGFRGAISDALSIVAANSLLLAGFATVNEGIQRFRSLPIKDRGLATVVVALGSIAFFIYTYLSPSITARVFGISCCLALLSGLCIKSMLRKNSRRTQLPQQLIAGVFFLFVAFALLRGWWVLDETTMRNFMSAGVIHALAFLITILLQILVSFGLVWMANEHLIQELKLHERIISSTPDAITLVDGKGRYRMVNAAMQKMFGMSEREMFGKRSVELLGKEFYDSVTWPNLQKVFKGQIGKTATWTNLPNGERRYVDITYHPVSDETGKIRFAAINVKDLTELYLAQKDRERIYELSLDLLCVAGMDGYLKEINPAWTKVLGWSEQELLHTKWLDFVHPDDVQETLAAASLLDQGKKLVDFVNRYRTKQGTYKYFSWMSYPDNAAGRIYAVVRDVSDRVKMEEKLREMASTDPLTGADNRRSFMQRLEEETARSGRYQTPLCLLMLDIDRFKSINDTHGHTVGDAVLQLCVEVCKNSLRSSDIFGRFGGEEFSAVLPHTALNTGTETAERLRQNLERCILEKDNGKVQFTVSIGVAGLRSGETVQSLLKRADDALYRAKKAGRNKVETDQDQ</sequence>
<dbReference type="Pfam" id="PF00990">
    <property type="entry name" value="GGDEF"/>
    <property type="match status" value="1"/>
</dbReference>
<evidence type="ECO:0000259" key="5">
    <source>
        <dbReference type="PROSITE" id="PS50887"/>
    </source>
</evidence>
<dbReference type="InterPro" id="IPR043128">
    <property type="entry name" value="Rev_trsase/Diguanyl_cyclase"/>
</dbReference>
<feature type="transmembrane region" description="Helical" evidence="3">
    <location>
        <begin position="68"/>
        <end position="86"/>
    </location>
</feature>
<dbReference type="NCBIfam" id="TIGR00254">
    <property type="entry name" value="GGDEF"/>
    <property type="match status" value="1"/>
</dbReference>
<name>A0A1T4XPT5_9BACT</name>
<dbReference type="STRING" id="1121449.SAMN02745704_02313"/>
<evidence type="ECO:0000256" key="1">
    <source>
        <dbReference type="ARBA" id="ARBA00012528"/>
    </source>
</evidence>
<proteinExistence type="predicted"/>
<keyword evidence="3" id="KW-1133">Transmembrane helix</keyword>
<accession>A0A1T4XPT5</accession>
<dbReference type="NCBIfam" id="TIGR00229">
    <property type="entry name" value="sensory_box"/>
    <property type="match status" value="2"/>
</dbReference>
<dbReference type="SMART" id="SM00267">
    <property type="entry name" value="GGDEF"/>
    <property type="match status" value="1"/>
</dbReference>
<evidence type="ECO:0000256" key="2">
    <source>
        <dbReference type="ARBA" id="ARBA00034247"/>
    </source>
</evidence>
<organism evidence="6 7">
    <name type="scientific">Paucidesulfovibrio gracilis DSM 16080</name>
    <dbReference type="NCBI Taxonomy" id="1121449"/>
    <lineage>
        <taxon>Bacteria</taxon>
        <taxon>Pseudomonadati</taxon>
        <taxon>Thermodesulfobacteriota</taxon>
        <taxon>Desulfovibrionia</taxon>
        <taxon>Desulfovibrionales</taxon>
        <taxon>Desulfovibrionaceae</taxon>
        <taxon>Paucidesulfovibrio</taxon>
    </lineage>
</organism>
<protein>
    <recommendedName>
        <fullName evidence="1">diguanylate cyclase</fullName>
        <ecNumber evidence="1">2.7.7.65</ecNumber>
    </recommendedName>
</protein>
<dbReference type="Gene3D" id="3.30.70.270">
    <property type="match status" value="1"/>
</dbReference>
<feature type="transmembrane region" description="Helical" evidence="3">
    <location>
        <begin position="189"/>
        <end position="214"/>
    </location>
</feature>
<dbReference type="InterPro" id="IPR000160">
    <property type="entry name" value="GGDEF_dom"/>
</dbReference>
<dbReference type="InterPro" id="IPR029787">
    <property type="entry name" value="Nucleotide_cyclase"/>
</dbReference>
<reference evidence="6 7" key="1">
    <citation type="submission" date="2017-02" db="EMBL/GenBank/DDBJ databases">
        <authorList>
            <person name="Peterson S.W."/>
        </authorList>
    </citation>
    <scope>NUCLEOTIDE SEQUENCE [LARGE SCALE GENOMIC DNA]</scope>
    <source>
        <strain evidence="6 7">DSM 16080</strain>
    </source>
</reference>
<dbReference type="Proteomes" id="UP000190027">
    <property type="component" value="Unassembled WGS sequence"/>
</dbReference>
<gene>
    <name evidence="6" type="ORF">SAMN02745704_02313</name>
</gene>
<dbReference type="SUPFAM" id="SSF55073">
    <property type="entry name" value="Nucleotide cyclase"/>
    <property type="match status" value="1"/>
</dbReference>
<feature type="transmembrane region" description="Helical" evidence="3">
    <location>
        <begin position="123"/>
        <end position="144"/>
    </location>
</feature>
<evidence type="ECO:0000313" key="7">
    <source>
        <dbReference type="Proteomes" id="UP000190027"/>
    </source>
</evidence>
<dbReference type="InterPro" id="IPR013655">
    <property type="entry name" value="PAS_fold_3"/>
</dbReference>
<evidence type="ECO:0000256" key="3">
    <source>
        <dbReference type="SAM" id="Phobius"/>
    </source>
</evidence>